<dbReference type="PANTHER" id="PTHR42820:SF1">
    <property type="entry name" value="SHORT-CHAIN DEHYDROGENASE_REDUCTASE FAMILY PROTEIN"/>
    <property type="match status" value="1"/>
</dbReference>
<dbReference type="Gene3D" id="3.40.50.720">
    <property type="entry name" value="NAD(P)-binding Rossmann-like Domain"/>
    <property type="match status" value="1"/>
</dbReference>
<evidence type="ECO:0000313" key="2">
    <source>
        <dbReference type="Proteomes" id="UP000538566"/>
    </source>
</evidence>
<keyword evidence="2" id="KW-1185">Reference proteome</keyword>
<dbReference type="SUPFAM" id="SSF51735">
    <property type="entry name" value="NAD(P)-binding Rossmann-fold domains"/>
    <property type="match status" value="1"/>
</dbReference>
<reference evidence="1 2" key="1">
    <citation type="submission" date="2020-08" db="EMBL/GenBank/DDBJ databases">
        <title>Genomic Encyclopedia of Type Strains, Phase IV (KMG-IV): sequencing the most valuable type-strain genomes for metagenomic binning, comparative biology and taxonomic classification.</title>
        <authorList>
            <person name="Goeker M."/>
        </authorList>
    </citation>
    <scope>NUCLEOTIDE SEQUENCE [LARGE SCALE GENOMIC DNA]</scope>
    <source>
        <strain evidence="1 2">DSM 17507</strain>
    </source>
</reference>
<sequence length="144" mass="14551">MTGRVQAKRVLVTGGATGLGAAIARRLAEEGAVVLVADIAEVAGAALASEIGGHFYRLDVSSEAGWTAVIAAIARDFGGLDALVNNAGIASSKGGEDIERIDLADLHRIFAVNVDGTILGCKHAIPLMAKSGPGSIVNLSSMAE</sequence>
<dbReference type="EMBL" id="JACHOA010000005">
    <property type="protein sequence ID" value="MBB4614391.1"/>
    <property type="molecule type" value="Genomic_DNA"/>
</dbReference>
<proteinExistence type="predicted"/>
<organism evidence="1 2">
    <name type="scientific">Novosphingobium taihuense</name>
    <dbReference type="NCBI Taxonomy" id="260085"/>
    <lineage>
        <taxon>Bacteria</taxon>
        <taxon>Pseudomonadati</taxon>
        <taxon>Pseudomonadota</taxon>
        <taxon>Alphaproteobacteria</taxon>
        <taxon>Sphingomonadales</taxon>
        <taxon>Sphingomonadaceae</taxon>
        <taxon>Novosphingobium</taxon>
    </lineage>
</organism>
<accession>A0A7W7ACL1</accession>
<evidence type="ECO:0000313" key="1">
    <source>
        <dbReference type="EMBL" id="MBB4614391.1"/>
    </source>
</evidence>
<gene>
    <name evidence="1" type="ORF">GGR37_002678</name>
</gene>
<dbReference type="PRINTS" id="PR00080">
    <property type="entry name" value="SDRFAMILY"/>
</dbReference>
<name>A0A7W7ACL1_9SPHN</name>
<dbReference type="Pfam" id="PF00106">
    <property type="entry name" value="adh_short"/>
    <property type="match status" value="1"/>
</dbReference>
<protein>
    <submittedName>
        <fullName evidence="1">NAD(P)-dependent dehydrogenase (Short-subunit alcohol dehydrogenase family)</fullName>
    </submittedName>
</protein>
<dbReference type="AlphaFoldDB" id="A0A7W7ACL1"/>
<dbReference type="InterPro" id="IPR002347">
    <property type="entry name" value="SDR_fam"/>
</dbReference>
<dbReference type="PRINTS" id="PR00081">
    <property type="entry name" value="GDHRDH"/>
</dbReference>
<dbReference type="OrthoDB" id="5457012at2"/>
<dbReference type="InterPro" id="IPR036291">
    <property type="entry name" value="NAD(P)-bd_dom_sf"/>
</dbReference>
<dbReference type="RefSeq" id="WP_158637713.1">
    <property type="nucleotide sequence ID" value="NZ_JACHOA010000005.1"/>
</dbReference>
<dbReference type="PANTHER" id="PTHR42820">
    <property type="entry name" value="SHORT-CHAIN DEHYDROGENASE REDUCTASE"/>
    <property type="match status" value="1"/>
</dbReference>
<dbReference type="Proteomes" id="UP000538566">
    <property type="component" value="Unassembled WGS sequence"/>
</dbReference>
<comment type="caution">
    <text evidence="1">The sequence shown here is derived from an EMBL/GenBank/DDBJ whole genome shotgun (WGS) entry which is preliminary data.</text>
</comment>